<proteinExistence type="predicted"/>
<sequence length="101" mass="10775">MKKRFLGVLACIVLVAGIAAMVWESQSKFDLATEESPFNSIVLPLKNIRGGVYMDGGSVCVGIDDSAGSSYDFIFPFDHKTKGYPAAFHGAMEPYAPGAVP</sequence>
<dbReference type="RefSeq" id="WP_200274408.1">
    <property type="nucleotide sequence ID" value="NZ_JAENIJ010000142.1"/>
</dbReference>
<organism evidence="1 2">
    <name type="scientific">Luteolibacter pohnpeiensis</name>
    <dbReference type="NCBI Taxonomy" id="454153"/>
    <lineage>
        <taxon>Bacteria</taxon>
        <taxon>Pseudomonadati</taxon>
        <taxon>Verrucomicrobiota</taxon>
        <taxon>Verrucomicrobiia</taxon>
        <taxon>Verrucomicrobiales</taxon>
        <taxon>Verrucomicrobiaceae</taxon>
        <taxon>Luteolibacter</taxon>
    </lineage>
</organism>
<name>A0A934SEV9_9BACT</name>
<accession>A0A934SEV9</accession>
<evidence type="ECO:0000313" key="1">
    <source>
        <dbReference type="EMBL" id="MBK1884847.1"/>
    </source>
</evidence>
<reference evidence="1" key="1">
    <citation type="submission" date="2021-01" db="EMBL/GenBank/DDBJ databases">
        <title>Modified the classification status of verrucomicrobia.</title>
        <authorList>
            <person name="Feng X."/>
        </authorList>
    </citation>
    <scope>NUCLEOTIDE SEQUENCE</scope>
    <source>
        <strain evidence="1">KCTC 22041</strain>
    </source>
</reference>
<feature type="non-terminal residue" evidence="1">
    <location>
        <position position="101"/>
    </location>
</feature>
<comment type="caution">
    <text evidence="1">The sequence shown here is derived from an EMBL/GenBank/DDBJ whole genome shotgun (WGS) entry which is preliminary data.</text>
</comment>
<evidence type="ECO:0000313" key="2">
    <source>
        <dbReference type="Proteomes" id="UP000603141"/>
    </source>
</evidence>
<dbReference type="Proteomes" id="UP000603141">
    <property type="component" value="Unassembled WGS sequence"/>
</dbReference>
<dbReference type="AlphaFoldDB" id="A0A934SEV9"/>
<gene>
    <name evidence="1" type="ORF">JIN85_20725</name>
</gene>
<protein>
    <submittedName>
        <fullName evidence="1">Uncharacterized protein</fullName>
    </submittedName>
</protein>
<keyword evidence="2" id="KW-1185">Reference proteome</keyword>
<dbReference type="EMBL" id="JAENIJ010000142">
    <property type="protein sequence ID" value="MBK1884847.1"/>
    <property type="molecule type" value="Genomic_DNA"/>
</dbReference>